<reference evidence="4 5" key="1">
    <citation type="submission" date="2020-04" db="EMBL/GenBank/DDBJ databases">
        <title>Genome Assembly and Annotation of Botryosphaeria dothidea sdau 11-99, a Latent Pathogen of Apple Fruit Ring Rot in China.</title>
        <authorList>
            <person name="Yu C."/>
            <person name="Diao Y."/>
            <person name="Lu Q."/>
            <person name="Zhao J."/>
            <person name="Cui S."/>
            <person name="Peng C."/>
            <person name="He B."/>
            <person name="Liu H."/>
        </authorList>
    </citation>
    <scope>NUCLEOTIDE SEQUENCE [LARGE SCALE GENOMIC DNA]</scope>
    <source>
        <strain evidence="5">sdau11-99</strain>
        <strain evidence="4">Sdau11-99</strain>
    </source>
</reference>
<feature type="transmembrane region" description="Helical" evidence="2">
    <location>
        <begin position="27"/>
        <end position="50"/>
    </location>
</feature>
<gene>
    <name evidence="4" type="ORF">GTA08_BOTSDO06300</name>
    <name evidence="3" type="ORF">GTA08_BOTSDO10199</name>
</gene>
<name>A0A8H4IQC4_9PEZI</name>
<keyword evidence="5" id="KW-1185">Reference proteome</keyword>
<feature type="region of interest" description="Disordered" evidence="1">
    <location>
        <begin position="73"/>
        <end position="92"/>
    </location>
</feature>
<dbReference type="EMBL" id="WWBZ02000040">
    <property type="protein sequence ID" value="KAF4305357.1"/>
    <property type="molecule type" value="Genomic_DNA"/>
</dbReference>
<feature type="compositionally biased region" description="Low complexity" evidence="1">
    <location>
        <begin position="73"/>
        <end position="84"/>
    </location>
</feature>
<keyword evidence="2" id="KW-0472">Membrane</keyword>
<proteinExistence type="predicted"/>
<sequence>MSPLLAVYKSHVRRNDPPAEEDEMDTIVVVTYLIAFLAATALTIYIIAYFKPPRQWHWYCRLRGWPVAPDSPLTSPPTWTSTSNNDDDGRNDRGVSWDWKSFLSRMRRGRGQGDARKSSIPSNAIRRTAVYTVHHDPVPLHPSKTVRAVALPVMNGGKDNEGANEPSKKTRVYGGGKLPWGQTDDGTHDGNSKTPPPQQHHANGAQQDGPRMGGGAII</sequence>
<comment type="caution">
    <text evidence="4">The sequence shown here is derived from an EMBL/GenBank/DDBJ whole genome shotgun (WGS) entry which is preliminary data.</text>
</comment>
<keyword evidence="2" id="KW-1133">Transmembrane helix</keyword>
<dbReference type="AlphaFoldDB" id="A0A8H4IQC4"/>
<evidence type="ECO:0000313" key="4">
    <source>
        <dbReference type="EMBL" id="KAF4305357.1"/>
    </source>
</evidence>
<evidence type="ECO:0000313" key="3">
    <source>
        <dbReference type="EMBL" id="KAF4302399.1"/>
    </source>
</evidence>
<evidence type="ECO:0000313" key="5">
    <source>
        <dbReference type="Proteomes" id="UP000572817"/>
    </source>
</evidence>
<dbReference type="EMBL" id="WWBZ02000073">
    <property type="protein sequence ID" value="KAF4302399.1"/>
    <property type="molecule type" value="Genomic_DNA"/>
</dbReference>
<keyword evidence="2" id="KW-0812">Transmembrane</keyword>
<organism evidence="4 5">
    <name type="scientific">Botryosphaeria dothidea</name>
    <dbReference type="NCBI Taxonomy" id="55169"/>
    <lineage>
        <taxon>Eukaryota</taxon>
        <taxon>Fungi</taxon>
        <taxon>Dikarya</taxon>
        <taxon>Ascomycota</taxon>
        <taxon>Pezizomycotina</taxon>
        <taxon>Dothideomycetes</taxon>
        <taxon>Dothideomycetes incertae sedis</taxon>
        <taxon>Botryosphaeriales</taxon>
        <taxon>Botryosphaeriaceae</taxon>
        <taxon>Botryosphaeria</taxon>
    </lineage>
</organism>
<evidence type="ECO:0000256" key="1">
    <source>
        <dbReference type="SAM" id="MobiDB-lite"/>
    </source>
</evidence>
<dbReference type="Proteomes" id="UP000572817">
    <property type="component" value="Unassembled WGS sequence"/>
</dbReference>
<evidence type="ECO:0000256" key="2">
    <source>
        <dbReference type="SAM" id="Phobius"/>
    </source>
</evidence>
<protein>
    <submittedName>
        <fullName evidence="4">Uncharacterized protein</fullName>
    </submittedName>
</protein>
<accession>A0A8H4IQC4</accession>
<feature type="region of interest" description="Disordered" evidence="1">
    <location>
        <begin position="154"/>
        <end position="218"/>
    </location>
</feature>